<dbReference type="PANTHER" id="PTHR23024">
    <property type="entry name" value="ARYLACETAMIDE DEACETYLASE"/>
    <property type="match status" value="1"/>
</dbReference>
<evidence type="ECO:0000313" key="3">
    <source>
        <dbReference type="EMBL" id="KAF7836255.1"/>
    </source>
</evidence>
<evidence type="ECO:0000259" key="2">
    <source>
        <dbReference type="Pfam" id="PF07859"/>
    </source>
</evidence>
<dbReference type="Proteomes" id="UP000634136">
    <property type="component" value="Unassembled WGS sequence"/>
</dbReference>
<name>A0A834X0M5_9FABA</name>
<keyword evidence="4" id="KW-1185">Reference proteome</keyword>
<dbReference type="Pfam" id="PF07859">
    <property type="entry name" value="Abhydrolase_3"/>
    <property type="match status" value="1"/>
</dbReference>
<protein>
    <submittedName>
        <fullName evidence="3">Putative carboxylesterase 15</fullName>
    </submittedName>
</protein>
<dbReference type="InterPro" id="IPR013094">
    <property type="entry name" value="AB_hydrolase_3"/>
</dbReference>
<dbReference type="GO" id="GO:0016787">
    <property type="term" value="F:hydrolase activity"/>
    <property type="evidence" value="ECO:0007669"/>
    <property type="project" value="InterPro"/>
</dbReference>
<comment type="similarity">
    <text evidence="1">Belongs to the 'GDXG' lipolytic enzyme family.</text>
</comment>
<dbReference type="InterPro" id="IPR050466">
    <property type="entry name" value="Carboxylest/Gibb_receptor"/>
</dbReference>
<dbReference type="OrthoDB" id="408631at2759"/>
<organism evidence="3 4">
    <name type="scientific">Senna tora</name>
    <dbReference type="NCBI Taxonomy" id="362788"/>
    <lineage>
        <taxon>Eukaryota</taxon>
        <taxon>Viridiplantae</taxon>
        <taxon>Streptophyta</taxon>
        <taxon>Embryophyta</taxon>
        <taxon>Tracheophyta</taxon>
        <taxon>Spermatophyta</taxon>
        <taxon>Magnoliopsida</taxon>
        <taxon>eudicotyledons</taxon>
        <taxon>Gunneridae</taxon>
        <taxon>Pentapetalae</taxon>
        <taxon>rosids</taxon>
        <taxon>fabids</taxon>
        <taxon>Fabales</taxon>
        <taxon>Fabaceae</taxon>
        <taxon>Caesalpinioideae</taxon>
        <taxon>Cassia clade</taxon>
        <taxon>Senna</taxon>
    </lineage>
</organism>
<sequence>MVQHKNKKIVDQVPFWLTIYDDGSVDRTFTGPPEFKFMAEPVPPHEQFVDGVATRDVVTDEKSGRRVRLYVPERAPGDAEKLPVVVHFHGGGFCISEADWFMYYKMYTRFARTARVIIVSPFLRRAPEHRLPAAFDDGFSCLLWLQSVAKCDPTAATTEPWLAKRADFSRVFLIGDSSGGNIVHAVAARAGEVDLSPVRVSGAIPIHPGFVRSTRSKSELEKPQSPFLNLEMVDKFLGLGLPAGSNKDHPFTCPMGEAAPPLEGLKLPPYLLCVADMDLIIDTEMEFYEAMKKAKKEVELYVNPGMTHSFYLNCVGVDSDPDTGRQTRELIEKVKEFIDKH</sequence>
<dbReference type="SUPFAM" id="SSF53474">
    <property type="entry name" value="alpha/beta-Hydrolases"/>
    <property type="match status" value="1"/>
</dbReference>
<proteinExistence type="inferred from homology"/>
<dbReference type="EMBL" id="JAAIUW010000004">
    <property type="protein sequence ID" value="KAF7836255.1"/>
    <property type="molecule type" value="Genomic_DNA"/>
</dbReference>
<dbReference type="AlphaFoldDB" id="A0A834X0M5"/>
<feature type="domain" description="Alpha/beta hydrolase fold-3" evidence="2">
    <location>
        <begin position="85"/>
        <end position="311"/>
    </location>
</feature>
<dbReference type="PANTHER" id="PTHR23024:SF135">
    <property type="entry name" value="CELL DEATH ASSOCIATED PROTEIN"/>
    <property type="match status" value="1"/>
</dbReference>
<evidence type="ECO:0000313" key="4">
    <source>
        <dbReference type="Proteomes" id="UP000634136"/>
    </source>
</evidence>
<gene>
    <name evidence="3" type="ORF">G2W53_011114</name>
</gene>
<accession>A0A834X0M5</accession>
<dbReference type="InterPro" id="IPR029058">
    <property type="entry name" value="AB_hydrolase_fold"/>
</dbReference>
<comment type="caution">
    <text evidence="3">The sequence shown here is derived from an EMBL/GenBank/DDBJ whole genome shotgun (WGS) entry which is preliminary data.</text>
</comment>
<dbReference type="Gene3D" id="3.40.50.1820">
    <property type="entry name" value="alpha/beta hydrolase"/>
    <property type="match status" value="1"/>
</dbReference>
<reference evidence="3" key="1">
    <citation type="submission" date="2020-09" db="EMBL/GenBank/DDBJ databases">
        <title>Genome-Enabled Discovery of Anthraquinone Biosynthesis in Senna tora.</title>
        <authorList>
            <person name="Kang S.-H."/>
            <person name="Pandey R.P."/>
            <person name="Lee C.-M."/>
            <person name="Sim J.-S."/>
            <person name="Jeong J.-T."/>
            <person name="Choi B.-S."/>
            <person name="Jung M."/>
            <person name="Ginzburg D."/>
            <person name="Zhao K."/>
            <person name="Won S.Y."/>
            <person name="Oh T.-J."/>
            <person name="Yu Y."/>
            <person name="Kim N.-H."/>
            <person name="Lee O.R."/>
            <person name="Lee T.-H."/>
            <person name="Bashyal P."/>
            <person name="Kim T.-S."/>
            <person name="Lee W.-H."/>
            <person name="Kawkins C."/>
            <person name="Kim C.-K."/>
            <person name="Kim J.S."/>
            <person name="Ahn B.O."/>
            <person name="Rhee S.Y."/>
            <person name="Sohng J.K."/>
        </authorList>
    </citation>
    <scope>NUCLEOTIDE SEQUENCE</scope>
    <source>
        <tissue evidence="3">Leaf</tissue>
    </source>
</reference>
<evidence type="ECO:0000256" key="1">
    <source>
        <dbReference type="ARBA" id="ARBA00010515"/>
    </source>
</evidence>